<gene>
    <name evidence="1" type="ORF">EVEC_LOCUS434</name>
</gene>
<dbReference type="EMBL" id="UXUI01000653">
    <property type="protein sequence ID" value="VDD85291.1"/>
    <property type="molecule type" value="Genomic_DNA"/>
</dbReference>
<name>A0A0N4UTL9_ENTVE</name>
<protein>
    <submittedName>
        <fullName evidence="3">Protein kinase domain-containing protein</fullName>
    </submittedName>
</protein>
<accession>A0A0N4UTL9</accession>
<dbReference type="Gene3D" id="1.10.510.10">
    <property type="entry name" value="Transferase(Phosphotransferase) domain 1"/>
    <property type="match status" value="1"/>
</dbReference>
<dbReference type="Proteomes" id="UP000274131">
    <property type="component" value="Unassembled WGS sequence"/>
</dbReference>
<sequence>MEPKQIFRELKLPLPQNLPQAVKNLLEGCLQKDGKTRPAFTGIQESFEEKVKKEIENIKEEEWKQLADQWKKYATQELEKMKDSVKGNQLLR</sequence>
<dbReference type="WBParaSite" id="EVEC_0000065001-mRNA-1">
    <property type="protein sequence ID" value="EVEC_0000065001-mRNA-1"/>
    <property type="gene ID" value="EVEC_0000065001"/>
</dbReference>
<evidence type="ECO:0000313" key="3">
    <source>
        <dbReference type="WBParaSite" id="EVEC_0000065001-mRNA-1"/>
    </source>
</evidence>
<keyword evidence="2" id="KW-1185">Reference proteome</keyword>
<dbReference type="AlphaFoldDB" id="A0A0N4UTL9"/>
<organism evidence="3">
    <name type="scientific">Enterobius vermicularis</name>
    <name type="common">Human pinworm</name>
    <dbReference type="NCBI Taxonomy" id="51028"/>
    <lineage>
        <taxon>Eukaryota</taxon>
        <taxon>Metazoa</taxon>
        <taxon>Ecdysozoa</taxon>
        <taxon>Nematoda</taxon>
        <taxon>Chromadorea</taxon>
        <taxon>Rhabditida</taxon>
        <taxon>Spirurina</taxon>
        <taxon>Oxyuridomorpha</taxon>
        <taxon>Oxyuroidea</taxon>
        <taxon>Oxyuridae</taxon>
        <taxon>Enterobius</taxon>
    </lineage>
</organism>
<evidence type="ECO:0000313" key="2">
    <source>
        <dbReference type="Proteomes" id="UP000274131"/>
    </source>
</evidence>
<dbReference type="SUPFAM" id="SSF56112">
    <property type="entry name" value="Protein kinase-like (PK-like)"/>
    <property type="match status" value="1"/>
</dbReference>
<evidence type="ECO:0000313" key="1">
    <source>
        <dbReference type="EMBL" id="VDD85291.1"/>
    </source>
</evidence>
<proteinExistence type="predicted"/>
<dbReference type="InterPro" id="IPR011009">
    <property type="entry name" value="Kinase-like_dom_sf"/>
</dbReference>
<reference evidence="3" key="1">
    <citation type="submission" date="2017-02" db="UniProtKB">
        <authorList>
            <consortium name="WormBaseParasite"/>
        </authorList>
    </citation>
    <scope>IDENTIFICATION</scope>
</reference>
<reference evidence="1 2" key="2">
    <citation type="submission" date="2018-10" db="EMBL/GenBank/DDBJ databases">
        <authorList>
            <consortium name="Pathogen Informatics"/>
        </authorList>
    </citation>
    <scope>NUCLEOTIDE SEQUENCE [LARGE SCALE GENOMIC DNA]</scope>
</reference>